<dbReference type="PANTHER" id="PTHR32463:SF0">
    <property type="entry name" value="L-FUCOSE KINASE"/>
    <property type="match status" value="1"/>
</dbReference>
<evidence type="ECO:0000256" key="3">
    <source>
        <dbReference type="ARBA" id="ARBA00022777"/>
    </source>
</evidence>
<dbReference type="PRINTS" id="PR00960">
    <property type="entry name" value="LMBPPROTEIN"/>
</dbReference>
<dbReference type="InterPro" id="IPR001174">
    <property type="entry name" value="HddA/FKP"/>
</dbReference>
<feature type="domain" description="GHMP kinase N-terminal" evidence="6">
    <location>
        <begin position="84"/>
        <end position="165"/>
    </location>
</feature>
<comment type="similarity">
    <text evidence="5">Belongs to the GHMP kinase family.</text>
</comment>
<evidence type="ECO:0000256" key="4">
    <source>
        <dbReference type="ARBA" id="ARBA00022840"/>
    </source>
</evidence>
<dbReference type="InterPro" id="IPR052203">
    <property type="entry name" value="GHMP_Kinase-Related"/>
</dbReference>
<dbReference type="Pfam" id="PF08544">
    <property type="entry name" value="GHMP_kinases_C"/>
    <property type="match status" value="1"/>
</dbReference>
<reference evidence="8 9" key="1">
    <citation type="submission" date="2018-08" db="EMBL/GenBank/DDBJ databases">
        <title>Verrucosispora craniellae sp. nov., isolated from a marine sponge in the South China Sea.</title>
        <authorList>
            <person name="Li L."/>
            <person name="Lin H.W."/>
        </authorList>
    </citation>
    <scope>NUCLEOTIDE SEQUENCE [LARGE SCALE GENOMIC DNA]</scope>
    <source>
        <strain evidence="8 9">LHW63014</strain>
    </source>
</reference>
<keyword evidence="2" id="KW-0547">Nucleotide-binding</keyword>
<dbReference type="InterPro" id="IPR014606">
    <property type="entry name" value="Heptose_7-P_kinase"/>
</dbReference>
<name>A0A372FSI3_9ACTN</name>
<protein>
    <recommendedName>
        <fullName evidence="10">GHMP kinase</fullName>
    </recommendedName>
</protein>
<keyword evidence="1" id="KW-0808">Transferase</keyword>
<comment type="caution">
    <text evidence="8">The sequence shown here is derived from an EMBL/GenBank/DDBJ whole genome shotgun (WGS) entry which is preliminary data.</text>
</comment>
<dbReference type="GO" id="GO:0050201">
    <property type="term" value="F:fucokinase activity"/>
    <property type="evidence" value="ECO:0007669"/>
    <property type="project" value="TreeGrafter"/>
</dbReference>
<evidence type="ECO:0008006" key="10">
    <source>
        <dbReference type="Google" id="ProtNLM"/>
    </source>
</evidence>
<dbReference type="EMBL" id="QVFU01000059">
    <property type="protein sequence ID" value="RFS43469.1"/>
    <property type="molecule type" value="Genomic_DNA"/>
</dbReference>
<evidence type="ECO:0000256" key="5">
    <source>
        <dbReference type="ARBA" id="ARBA00038121"/>
    </source>
</evidence>
<organism evidence="8 9">
    <name type="scientific">Micromonospora craniellae</name>
    <dbReference type="NCBI Taxonomy" id="2294034"/>
    <lineage>
        <taxon>Bacteria</taxon>
        <taxon>Bacillati</taxon>
        <taxon>Actinomycetota</taxon>
        <taxon>Actinomycetes</taxon>
        <taxon>Micromonosporales</taxon>
        <taxon>Micromonosporaceae</taxon>
        <taxon>Micromonospora</taxon>
    </lineage>
</organism>
<evidence type="ECO:0000256" key="2">
    <source>
        <dbReference type="ARBA" id="ARBA00022741"/>
    </source>
</evidence>
<dbReference type="InterPro" id="IPR020568">
    <property type="entry name" value="Ribosomal_Su5_D2-typ_SF"/>
</dbReference>
<keyword evidence="3" id="KW-0418">Kinase</keyword>
<feature type="domain" description="GHMP kinase C-terminal" evidence="7">
    <location>
        <begin position="239"/>
        <end position="302"/>
    </location>
</feature>
<dbReference type="InterPro" id="IPR013750">
    <property type="entry name" value="GHMP_kinase_C_dom"/>
</dbReference>
<sequence>MTGRTEAPALAVLSRAPMRVSLAGGGTDLPSYAGQFGGRVLTMAIDRFVTVALQARSFNGSVTAAFEETQVTARVSDLHNAIARVALTRHGIHENLQVASFTDAPSGLGLGSSAAFGVALLAALATAEGRTTDRTQLAEEAGDLERIDLGRPVGKQDHYAAALGGVLTLEIARSGRVRPSPVVVPQPTMDYLCHRLLAFYAGQRRDAGAVLTAQAQSVSRGDHRTISRMHALAKLVAPMHAAITEGKVDDIGPLLDQQWQIKRELSPHVSTPTVDRLYRLAREHGADGGRLLGAGGGGCLLLSVQAGEQAPLRAVLTAAGAHEIPFVPFTAGADATALPLTTREHRRA</sequence>
<dbReference type="GO" id="GO:0005524">
    <property type="term" value="F:ATP binding"/>
    <property type="evidence" value="ECO:0007669"/>
    <property type="project" value="UniProtKB-KW"/>
</dbReference>
<keyword evidence="4" id="KW-0067">ATP-binding</keyword>
<evidence type="ECO:0000259" key="7">
    <source>
        <dbReference type="Pfam" id="PF08544"/>
    </source>
</evidence>
<dbReference type="Pfam" id="PF00288">
    <property type="entry name" value="GHMP_kinases_N"/>
    <property type="match status" value="1"/>
</dbReference>
<dbReference type="Gene3D" id="3.30.230.120">
    <property type="match status" value="1"/>
</dbReference>
<dbReference type="InterPro" id="IPR036554">
    <property type="entry name" value="GHMP_kinase_C_sf"/>
</dbReference>
<evidence type="ECO:0000313" key="8">
    <source>
        <dbReference type="EMBL" id="RFS43469.1"/>
    </source>
</evidence>
<proteinExistence type="inferred from homology"/>
<dbReference type="SUPFAM" id="SSF54211">
    <property type="entry name" value="Ribosomal protein S5 domain 2-like"/>
    <property type="match status" value="1"/>
</dbReference>
<dbReference type="SUPFAM" id="SSF55060">
    <property type="entry name" value="GHMP Kinase, C-terminal domain"/>
    <property type="match status" value="1"/>
</dbReference>
<dbReference type="PANTHER" id="PTHR32463">
    <property type="entry name" value="L-FUCOSE KINASE"/>
    <property type="match status" value="1"/>
</dbReference>
<dbReference type="AlphaFoldDB" id="A0A372FSI3"/>
<keyword evidence="9" id="KW-1185">Reference proteome</keyword>
<evidence type="ECO:0000313" key="9">
    <source>
        <dbReference type="Proteomes" id="UP000262621"/>
    </source>
</evidence>
<dbReference type="PIRSF" id="PIRSF036406">
    <property type="entry name" value="Hept_kin"/>
    <property type="match status" value="1"/>
</dbReference>
<dbReference type="InterPro" id="IPR006204">
    <property type="entry name" value="GHMP_kinase_N_dom"/>
</dbReference>
<gene>
    <name evidence="8" type="ORF">D0Q02_27695</name>
</gene>
<accession>A0A372FSI3</accession>
<evidence type="ECO:0000256" key="1">
    <source>
        <dbReference type="ARBA" id="ARBA00022679"/>
    </source>
</evidence>
<evidence type="ECO:0000259" key="6">
    <source>
        <dbReference type="Pfam" id="PF00288"/>
    </source>
</evidence>
<dbReference type="GO" id="GO:0042352">
    <property type="term" value="P:GDP-L-fucose salvage"/>
    <property type="evidence" value="ECO:0007669"/>
    <property type="project" value="TreeGrafter"/>
</dbReference>
<dbReference type="Proteomes" id="UP000262621">
    <property type="component" value="Unassembled WGS sequence"/>
</dbReference>